<dbReference type="KEGG" id="acan:ACA1_140200"/>
<keyword evidence="1" id="KW-0472">Membrane</keyword>
<dbReference type="GeneID" id="14912623"/>
<dbReference type="InterPro" id="IPR058581">
    <property type="entry name" value="TM_HPP"/>
</dbReference>
<accession>L8GJ04</accession>
<reference evidence="3 4" key="1">
    <citation type="journal article" date="2013" name="Genome Biol.">
        <title>Genome of Acanthamoeba castellanii highlights extensive lateral gene transfer and early evolution of tyrosine kinase signaling.</title>
        <authorList>
            <person name="Clarke M."/>
            <person name="Lohan A.J."/>
            <person name="Liu B."/>
            <person name="Lagkouvardos I."/>
            <person name="Roy S."/>
            <person name="Zafar N."/>
            <person name="Bertelli C."/>
            <person name="Schilde C."/>
            <person name="Kianianmomeni A."/>
            <person name="Burglin T.R."/>
            <person name="Frech C."/>
            <person name="Turcotte B."/>
            <person name="Kopec K.O."/>
            <person name="Synnott J.M."/>
            <person name="Choo C."/>
            <person name="Paponov I."/>
            <person name="Finkler A."/>
            <person name="Soon Heng Tan C."/>
            <person name="Hutchins A.P."/>
            <person name="Weinmeier T."/>
            <person name="Rattei T."/>
            <person name="Chu J.S."/>
            <person name="Gimenez G."/>
            <person name="Irimia M."/>
            <person name="Rigden D.J."/>
            <person name="Fitzpatrick D.A."/>
            <person name="Lorenzo-Morales J."/>
            <person name="Bateman A."/>
            <person name="Chiu C.H."/>
            <person name="Tang P."/>
            <person name="Hegemann P."/>
            <person name="Fromm H."/>
            <person name="Raoult D."/>
            <person name="Greub G."/>
            <person name="Miranda-Saavedra D."/>
            <person name="Chen N."/>
            <person name="Nash P."/>
            <person name="Ginger M.L."/>
            <person name="Horn M."/>
            <person name="Schaap P."/>
            <person name="Caler L."/>
            <person name="Loftus B."/>
        </authorList>
    </citation>
    <scope>NUCLEOTIDE SEQUENCE [LARGE SCALE GENOMIC DNA]</scope>
    <source>
        <strain evidence="3 4">Neff</strain>
    </source>
</reference>
<proteinExistence type="predicted"/>
<dbReference type="VEuPathDB" id="AmoebaDB:ACA1_140200"/>
<dbReference type="OrthoDB" id="2016548at2759"/>
<feature type="transmembrane region" description="Helical" evidence="1">
    <location>
        <begin position="17"/>
        <end position="38"/>
    </location>
</feature>
<dbReference type="AlphaFoldDB" id="L8GJ04"/>
<feature type="domain" description="HPP transmembrane region" evidence="2">
    <location>
        <begin position="64"/>
        <end position="107"/>
    </location>
</feature>
<name>L8GJ04_ACACF</name>
<feature type="transmembrane region" description="Helical" evidence="1">
    <location>
        <begin position="83"/>
        <end position="103"/>
    </location>
</feature>
<gene>
    <name evidence="3" type="ORF">ACA1_140200</name>
</gene>
<keyword evidence="1" id="KW-0812">Transmembrane</keyword>
<dbReference type="Pfam" id="PF04982">
    <property type="entry name" value="TM_HPP"/>
    <property type="match status" value="1"/>
</dbReference>
<evidence type="ECO:0000256" key="1">
    <source>
        <dbReference type="SAM" id="Phobius"/>
    </source>
</evidence>
<dbReference type="RefSeq" id="XP_004334149.1">
    <property type="nucleotide sequence ID" value="XM_004334101.1"/>
</dbReference>
<evidence type="ECO:0000313" key="3">
    <source>
        <dbReference type="EMBL" id="ELR12136.1"/>
    </source>
</evidence>
<dbReference type="Proteomes" id="UP000011083">
    <property type="component" value="Unassembled WGS sequence"/>
</dbReference>
<sequence length="123" mass="12956">MSIPLCSQHALLTRRRVPLWVVATSLVGSFLGIFLVGLLDDFLYSPGDVPLNLVGGHALSSFIGGASAIIAVLASGKVVEAGYYYVVTTVLGALVMLAVALAVNNLPRPPNLRHAPPLRPKNK</sequence>
<keyword evidence="4" id="KW-1185">Reference proteome</keyword>
<protein>
    <recommendedName>
        <fullName evidence="2">HPP transmembrane region domain-containing protein</fullName>
    </recommendedName>
</protein>
<evidence type="ECO:0000259" key="2">
    <source>
        <dbReference type="Pfam" id="PF04982"/>
    </source>
</evidence>
<evidence type="ECO:0000313" key="4">
    <source>
        <dbReference type="Proteomes" id="UP000011083"/>
    </source>
</evidence>
<keyword evidence="1" id="KW-1133">Transmembrane helix</keyword>
<organism evidence="3 4">
    <name type="scientific">Acanthamoeba castellanii (strain ATCC 30010 / Neff)</name>
    <dbReference type="NCBI Taxonomy" id="1257118"/>
    <lineage>
        <taxon>Eukaryota</taxon>
        <taxon>Amoebozoa</taxon>
        <taxon>Discosea</taxon>
        <taxon>Longamoebia</taxon>
        <taxon>Centramoebida</taxon>
        <taxon>Acanthamoebidae</taxon>
        <taxon>Acanthamoeba</taxon>
    </lineage>
</organism>
<dbReference type="EMBL" id="KB008128">
    <property type="protein sequence ID" value="ELR12136.1"/>
    <property type="molecule type" value="Genomic_DNA"/>
</dbReference>
<feature type="transmembrane region" description="Helical" evidence="1">
    <location>
        <begin position="58"/>
        <end position="76"/>
    </location>
</feature>